<name>A0ABZ2WP50_9HYPO</name>
<dbReference type="SMART" id="SM00248">
    <property type="entry name" value="ANK"/>
    <property type="match status" value="4"/>
</dbReference>
<evidence type="ECO:0000313" key="4">
    <source>
        <dbReference type="EMBL" id="WZH42291.1"/>
    </source>
</evidence>
<keyword evidence="5" id="KW-1185">Reference proteome</keyword>
<feature type="repeat" description="ANK" evidence="3">
    <location>
        <begin position="192"/>
        <end position="231"/>
    </location>
</feature>
<dbReference type="Proteomes" id="UP001489902">
    <property type="component" value="Chromosome 2"/>
</dbReference>
<keyword evidence="1" id="KW-0677">Repeat</keyword>
<sequence>MTPTVENSLITLAAAGDVDLIWTLLTTIQEPLSEDTIQHLLTAAAKGSHLNIITFILAQYPSISLEEEVIRAAVYTGSIPIFKALLAQDPRVVNMRFDKRGTPLIVACTSRQPFEYLKFLLDAGADPNQDPECAVFPLAIVSAFYNDPAVIDLLLQHGARLEDSGALPTAARFGNEPMLRRLLDRGTQLDSIHASPLHAATRASHGGVKAGHVSVVKTLLQHGADADVADSSGATAVELANQLRSQGKDILNMMDVLTGDQGAINT</sequence>
<evidence type="ECO:0000256" key="2">
    <source>
        <dbReference type="ARBA" id="ARBA00023043"/>
    </source>
</evidence>
<reference evidence="4 5" key="1">
    <citation type="submission" date="2024-04" db="EMBL/GenBank/DDBJ databases">
        <title>Complete genome sequence of Fusarium acuminatum.</title>
        <authorList>
            <person name="Lan B."/>
        </authorList>
    </citation>
    <scope>NUCLEOTIDE SEQUENCE [LARGE SCALE GENOMIC DNA]</scope>
    <source>
        <strain evidence="4">1A</strain>
    </source>
</reference>
<dbReference type="EMBL" id="CP151261">
    <property type="protein sequence ID" value="WZH42291.1"/>
    <property type="molecule type" value="Genomic_DNA"/>
</dbReference>
<dbReference type="SUPFAM" id="SSF48403">
    <property type="entry name" value="Ankyrin repeat"/>
    <property type="match status" value="1"/>
</dbReference>
<dbReference type="InterPro" id="IPR002110">
    <property type="entry name" value="Ankyrin_rpt"/>
</dbReference>
<accession>A0ABZ2WP50</accession>
<protein>
    <submittedName>
        <fullName evidence="4">Ankyrin repeat-containing domain protein</fullName>
    </submittedName>
</protein>
<organism evidence="4 5">
    <name type="scientific">Fusarium acuminatum</name>
    <dbReference type="NCBI Taxonomy" id="5515"/>
    <lineage>
        <taxon>Eukaryota</taxon>
        <taxon>Fungi</taxon>
        <taxon>Dikarya</taxon>
        <taxon>Ascomycota</taxon>
        <taxon>Pezizomycotina</taxon>
        <taxon>Sordariomycetes</taxon>
        <taxon>Hypocreomycetidae</taxon>
        <taxon>Hypocreales</taxon>
        <taxon>Nectriaceae</taxon>
        <taxon>Fusarium</taxon>
        <taxon>Fusarium tricinctum species complex</taxon>
    </lineage>
</organism>
<evidence type="ECO:0000256" key="3">
    <source>
        <dbReference type="PROSITE-ProRule" id="PRU00023"/>
    </source>
</evidence>
<proteinExistence type="predicted"/>
<evidence type="ECO:0000313" key="5">
    <source>
        <dbReference type="Proteomes" id="UP001489902"/>
    </source>
</evidence>
<gene>
    <name evidence="4" type="ORF">QYS62_003282</name>
</gene>
<dbReference type="PANTHER" id="PTHR24198:SF165">
    <property type="entry name" value="ANKYRIN REPEAT-CONTAINING PROTEIN-RELATED"/>
    <property type="match status" value="1"/>
</dbReference>
<dbReference type="PANTHER" id="PTHR24198">
    <property type="entry name" value="ANKYRIN REPEAT AND PROTEIN KINASE DOMAIN-CONTAINING PROTEIN"/>
    <property type="match status" value="1"/>
</dbReference>
<keyword evidence="2 3" id="KW-0040">ANK repeat</keyword>
<dbReference type="Gene3D" id="1.25.40.20">
    <property type="entry name" value="Ankyrin repeat-containing domain"/>
    <property type="match status" value="1"/>
</dbReference>
<dbReference type="PROSITE" id="PS50088">
    <property type="entry name" value="ANK_REPEAT"/>
    <property type="match status" value="1"/>
</dbReference>
<dbReference type="InterPro" id="IPR036770">
    <property type="entry name" value="Ankyrin_rpt-contain_sf"/>
</dbReference>
<dbReference type="Pfam" id="PF12796">
    <property type="entry name" value="Ank_2"/>
    <property type="match status" value="2"/>
</dbReference>
<evidence type="ECO:0000256" key="1">
    <source>
        <dbReference type="ARBA" id="ARBA00022737"/>
    </source>
</evidence>